<gene>
    <name evidence="2" type="ORF">GW779_06120</name>
    <name evidence="1" type="ORF">GW910_04880</name>
</gene>
<dbReference type="AlphaFoldDB" id="A0A8J8CG79"/>
<organism evidence="2 3">
    <name type="scientific">Candidatus Altarchaeum hamiconexum</name>
    <dbReference type="NCBI Taxonomy" id="1803513"/>
    <lineage>
        <taxon>Archaea</taxon>
        <taxon>Candidatus Altarchaeota</taxon>
        <taxon>Candidatus Altiarchaeia</taxon>
        <taxon>Candidatus Altarchaeales</taxon>
        <taxon>Candidatus Altarchaeaceae</taxon>
        <taxon>Candidatus Altarchaeum</taxon>
    </lineage>
</organism>
<evidence type="ECO:0000313" key="2">
    <source>
        <dbReference type="EMBL" id="NCS91953.1"/>
    </source>
</evidence>
<reference evidence="2" key="1">
    <citation type="submission" date="2019-11" db="EMBL/GenBank/DDBJ databases">
        <title>Lipid analysis of CO2-rich subsurface aquifers suggests an autotrophy-based deep biosphere with lysolipids enriched in CPR bacteria.</title>
        <authorList>
            <person name="Probst A.J."/>
            <person name="Elling F.J."/>
            <person name="Castelle C.J."/>
            <person name="Zhu Q."/>
            <person name="Elvert M."/>
            <person name="Birarda G."/>
            <person name="Holman H.-Y."/>
            <person name="Lane K.R."/>
            <person name="Ladd B."/>
            <person name="Ryan M.C."/>
            <person name="Woyke T."/>
            <person name="Hinrichs K.-U."/>
            <person name="Banfield J.F."/>
        </authorList>
    </citation>
    <scope>NUCLEOTIDE SEQUENCE</scope>
    <source>
        <strain evidence="1">CG_2015-01_33_1645</strain>
        <strain evidence="2">CG_2015-04_33_537</strain>
    </source>
</reference>
<proteinExistence type="predicted"/>
<accession>A0A8J8CG79</accession>
<name>A0A8J8CG79_9ARCH</name>
<dbReference type="EMBL" id="JAACQH010000137">
    <property type="protein sequence ID" value="NCS91953.1"/>
    <property type="molecule type" value="Genomic_DNA"/>
</dbReference>
<dbReference type="Proteomes" id="UP000768163">
    <property type="component" value="Unassembled WGS sequence"/>
</dbReference>
<comment type="caution">
    <text evidence="2">The sequence shown here is derived from an EMBL/GenBank/DDBJ whole genome shotgun (WGS) entry which is preliminary data.</text>
</comment>
<dbReference type="EMBL" id="JAACVF010000132">
    <property type="protein sequence ID" value="NCN65376.1"/>
    <property type="molecule type" value="Genomic_DNA"/>
</dbReference>
<protein>
    <submittedName>
        <fullName evidence="2">Uncharacterized protein</fullName>
    </submittedName>
</protein>
<evidence type="ECO:0000313" key="1">
    <source>
        <dbReference type="EMBL" id="NCN65376.1"/>
    </source>
</evidence>
<dbReference type="Proteomes" id="UP000738826">
    <property type="component" value="Unassembled WGS sequence"/>
</dbReference>
<sequence length="50" mass="6005">MTITSLLLGYFQNLLIFKIMNKNIEYIMKEITEIKKHLVDVDRILTYDDI</sequence>
<evidence type="ECO:0000313" key="3">
    <source>
        <dbReference type="Proteomes" id="UP000738826"/>
    </source>
</evidence>